<evidence type="ECO:0008006" key="7">
    <source>
        <dbReference type="Google" id="ProtNLM"/>
    </source>
</evidence>
<dbReference type="Proteomes" id="UP001220324">
    <property type="component" value="Unassembled WGS sequence"/>
</dbReference>
<name>A0AAD6CYK7_9EURO</name>
<dbReference type="Pfam" id="PF00023">
    <property type="entry name" value="Ank"/>
    <property type="match status" value="1"/>
</dbReference>
<feature type="repeat" description="ANK" evidence="3">
    <location>
        <begin position="417"/>
        <end position="449"/>
    </location>
</feature>
<keyword evidence="6" id="KW-1185">Reference proteome</keyword>
<organism evidence="5 6">
    <name type="scientific">Penicillium frequentans</name>
    <dbReference type="NCBI Taxonomy" id="3151616"/>
    <lineage>
        <taxon>Eukaryota</taxon>
        <taxon>Fungi</taxon>
        <taxon>Dikarya</taxon>
        <taxon>Ascomycota</taxon>
        <taxon>Pezizomycotina</taxon>
        <taxon>Eurotiomycetes</taxon>
        <taxon>Eurotiomycetidae</taxon>
        <taxon>Eurotiales</taxon>
        <taxon>Aspergillaceae</taxon>
        <taxon>Penicillium</taxon>
    </lineage>
</organism>
<evidence type="ECO:0000256" key="4">
    <source>
        <dbReference type="SAM" id="MobiDB-lite"/>
    </source>
</evidence>
<dbReference type="SMART" id="SM00248">
    <property type="entry name" value="ANK"/>
    <property type="match status" value="6"/>
</dbReference>
<evidence type="ECO:0000256" key="3">
    <source>
        <dbReference type="PROSITE-ProRule" id="PRU00023"/>
    </source>
</evidence>
<keyword evidence="1" id="KW-0677">Repeat</keyword>
<dbReference type="PRINTS" id="PR01415">
    <property type="entry name" value="ANKYRIN"/>
</dbReference>
<reference evidence="5 6" key="1">
    <citation type="journal article" date="2023" name="IMA Fungus">
        <title>Comparative genomic study of the Penicillium genus elucidates a diverse pangenome and 15 lateral gene transfer events.</title>
        <authorList>
            <person name="Petersen C."/>
            <person name="Sorensen T."/>
            <person name="Nielsen M.R."/>
            <person name="Sondergaard T.E."/>
            <person name="Sorensen J.L."/>
            <person name="Fitzpatrick D.A."/>
            <person name="Frisvad J.C."/>
            <person name="Nielsen K.L."/>
        </authorList>
    </citation>
    <scope>NUCLEOTIDE SEQUENCE [LARGE SCALE GENOMIC DNA]</scope>
    <source>
        <strain evidence="5 6">IBT 35679</strain>
    </source>
</reference>
<evidence type="ECO:0000256" key="1">
    <source>
        <dbReference type="ARBA" id="ARBA00022737"/>
    </source>
</evidence>
<feature type="repeat" description="ANK" evidence="3">
    <location>
        <begin position="384"/>
        <end position="416"/>
    </location>
</feature>
<dbReference type="SUPFAM" id="SSF48403">
    <property type="entry name" value="Ankyrin repeat"/>
    <property type="match status" value="1"/>
</dbReference>
<dbReference type="PANTHER" id="PTHR24173">
    <property type="entry name" value="ANKYRIN REPEAT CONTAINING"/>
    <property type="match status" value="1"/>
</dbReference>
<dbReference type="InterPro" id="IPR002110">
    <property type="entry name" value="Ankyrin_rpt"/>
</dbReference>
<feature type="compositionally biased region" description="Polar residues" evidence="4">
    <location>
        <begin position="209"/>
        <end position="231"/>
    </location>
</feature>
<feature type="repeat" description="ANK" evidence="3">
    <location>
        <begin position="450"/>
        <end position="482"/>
    </location>
</feature>
<proteinExistence type="predicted"/>
<dbReference type="Gene3D" id="1.25.40.20">
    <property type="entry name" value="Ankyrin repeat-containing domain"/>
    <property type="match status" value="2"/>
</dbReference>
<dbReference type="AlphaFoldDB" id="A0AAD6CYK7"/>
<dbReference type="EMBL" id="JAQIZZ010000003">
    <property type="protein sequence ID" value="KAJ5545642.1"/>
    <property type="molecule type" value="Genomic_DNA"/>
</dbReference>
<evidence type="ECO:0000256" key="2">
    <source>
        <dbReference type="ARBA" id="ARBA00023043"/>
    </source>
</evidence>
<keyword evidence="2 3" id="KW-0040">ANK repeat</keyword>
<comment type="caution">
    <text evidence="5">The sequence shown here is derived from an EMBL/GenBank/DDBJ whole genome shotgun (WGS) entry which is preliminary data.</text>
</comment>
<evidence type="ECO:0000313" key="5">
    <source>
        <dbReference type="EMBL" id="KAJ5545642.1"/>
    </source>
</evidence>
<feature type="repeat" description="ANK" evidence="3">
    <location>
        <begin position="516"/>
        <end position="548"/>
    </location>
</feature>
<dbReference type="PROSITE" id="PS50088">
    <property type="entry name" value="ANK_REPEAT"/>
    <property type="match status" value="5"/>
</dbReference>
<dbReference type="PANTHER" id="PTHR24173:SF83">
    <property type="entry name" value="SOCS BOX DOMAIN-CONTAINING PROTEIN"/>
    <property type="match status" value="1"/>
</dbReference>
<feature type="repeat" description="ANK" evidence="3">
    <location>
        <begin position="483"/>
        <end position="508"/>
    </location>
</feature>
<dbReference type="Pfam" id="PF12796">
    <property type="entry name" value="Ank_2"/>
    <property type="match status" value="2"/>
</dbReference>
<dbReference type="InterPro" id="IPR036770">
    <property type="entry name" value="Ankyrin_rpt-contain_sf"/>
</dbReference>
<dbReference type="PROSITE" id="PS50297">
    <property type="entry name" value="ANK_REP_REGION"/>
    <property type="match status" value="5"/>
</dbReference>
<protein>
    <recommendedName>
        <fullName evidence="7">Ankyrin repeat protein</fullName>
    </recommendedName>
</protein>
<gene>
    <name evidence="5" type="ORF">N7494_003227</name>
</gene>
<feature type="region of interest" description="Disordered" evidence="4">
    <location>
        <begin position="209"/>
        <end position="234"/>
    </location>
</feature>
<sequence length="583" mass="63630">MMGSLGPRDPTAQLATICPLADSLYNSTRLSTSHMSQAASELDLLLTVLASTRTYAVLCTDTPLTTGLPDILELCRAVLLDLQTVSSCPGGARSQHKINEIRSRLGSIIFELNMFNANKAIASQNNVNMAMRSFIDDVHAGKRDALIVSNALNVEPSNSQKIEAWQKLQHELIDVGIAPELSHQDHDFIISVLHKAVKDENLLQSIRQASQTEDTPQLPRTQSPRNISPANNYPEVRYMDDTDKIALPRGLSDLPISIATEMQADTDKQVLPKEDFSKPVLSATYSPGEDTDKEVFCENFPMPLEAEPGSSATLSGTYSDASSSRGSASYPKIVRSKKPGIMRKMKFKLTASKDEFIALVRQGGLYSVQSALDRGADVNTMDLHGQTALMVAILFSQEHIVDLLLEYDANTALKSAKGDSALSLAASRGAERIVRTLLVRGAEVDGRKNLGNTALSQAAEWGHENVVRLLFNAGADINGLSHTGDTALSQAAMNGHVDIVRFLLDNGAIPDHTAYPRKTALYKAVEQNRPEVVRVLLQRGADPHLQESIRAWTPLTLAAMHGRTEILAMLNYGTAVTPYRYQY</sequence>
<accession>A0AAD6CYK7</accession>
<evidence type="ECO:0000313" key="6">
    <source>
        <dbReference type="Proteomes" id="UP001220324"/>
    </source>
</evidence>